<gene>
    <name evidence="1" type="ORF">DME_LOCUS4985</name>
</gene>
<dbReference type="Proteomes" id="UP000038040">
    <property type="component" value="Unplaced"/>
</dbReference>
<evidence type="ECO:0000313" key="3">
    <source>
        <dbReference type="Proteomes" id="UP000274756"/>
    </source>
</evidence>
<accession>A0A0N4U1W3</accession>
<dbReference type="WBParaSite" id="DME_0000062501-mRNA-1">
    <property type="protein sequence ID" value="DME_0000062501-mRNA-1"/>
    <property type="gene ID" value="DME_0000062501"/>
</dbReference>
<reference evidence="1 3" key="2">
    <citation type="submission" date="2018-11" db="EMBL/GenBank/DDBJ databases">
        <authorList>
            <consortium name="Pathogen Informatics"/>
        </authorList>
    </citation>
    <scope>NUCLEOTIDE SEQUENCE [LARGE SCALE GENOMIC DNA]</scope>
</reference>
<evidence type="ECO:0000313" key="1">
    <source>
        <dbReference type="EMBL" id="VDN55012.1"/>
    </source>
</evidence>
<reference evidence="4" key="1">
    <citation type="submission" date="2016-04" db="UniProtKB">
        <authorList>
            <consortium name="WormBaseParasite"/>
        </authorList>
    </citation>
    <scope>IDENTIFICATION</scope>
</reference>
<dbReference type="EMBL" id="UYYG01001151">
    <property type="protein sequence ID" value="VDN55012.1"/>
    <property type="molecule type" value="Genomic_DNA"/>
</dbReference>
<sequence>MRIGDLKRAIEDVILRPEDNRLSDIRKRSTIAALDLCQVAPSQLNDSNDDHVMTFSRSRDLPNFADSAKKHVNSSTENLYPAVPHCSSLDTNLHPGVQWKRKWCLLLQKRNRLVSFVDRSKKLLTNVNDSLSIIGVSCTTTGGASALSLPPTTILQKPRCYGNSEYNWIITNEAELSITQPPFHFEKCEGRPSSRLLTTTNSTCSSGHRPLVCLSNDLLISLLFNNVGDSMMMMVVTNDERDQQTDKADNLSKDMFINYRPAVNSLVDAYSDADESMDCD</sequence>
<proteinExistence type="predicted"/>
<dbReference type="Proteomes" id="UP000274756">
    <property type="component" value="Unassembled WGS sequence"/>
</dbReference>
<evidence type="ECO:0000313" key="4">
    <source>
        <dbReference type="WBParaSite" id="DME_0000062501-mRNA-1"/>
    </source>
</evidence>
<name>A0A0N4U1W3_DRAME</name>
<organism evidence="2 4">
    <name type="scientific">Dracunculus medinensis</name>
    <name type="common">Guinea worm</name>
    <dbReference type="NCBI Taxonomy" id="318479"/>
    <lineage>
        <taxon>Eukaryota</taxon>
        <taxon>Metazoa</taxon>
        <taxon>Ecdysozoa</taxon>
        <taxon>Nematoda</taxon>
        <taxon>Chromadorea</taxon>
        <taxon>Rhabditida</taxon>
        <taxon>Spirurina</taxon>
        <taxon>Dracunculoidea</taxon>
        <taxon>Dracunculidae</taxon>
        <taxon>Dracunculus</taxon>
    </lineage>
</organism>
<keyword evidence="3" id="KW-1185">Reference proteome</keyword>
<protein>
    <submittedName>
        <fullName evidence="4">PH domain-containing protein</fullName>
    </submittedName>
</protein>
<dbReference type="OrthoDB" id="5874823at2759"/>
<evidence type="ECO:0000313" key="2">
    <source>
        <dbReference type="Proteomes" id="UP000038040"/>
    </source>
</evidence>
<dbReference type="AlphaFoldDB" id="A0A0N4U1W3"/>